<reference evidence="1 2" key="1">
    <citation type="submission" date="2014-04" db="EMBL/GenBank/DDBJ databases">
        <authorList>
            <consortium name="DOE Joint Genome Institute"/>
            <person name="Kuo A."/>
            <person name="Kohler A."/>
            <person name="Costa M.D."/>
            <person name="Nagy L.G."/>
            <person name="Floudas D."/>
            <person name="Copeland A."/>
            <person name="Barry K.W."/>
            <person name="Cichocki N."/>
            <person name="Veneault-Fourrey C."/>
            <person name="LaButti K."/>
            <person name="Lindquist E.A."/>
            <person name="Lipzen A."/>
            <person name="Lundell T."/>
            <person name="Morin E."/>
            <person name="Murat C."/>
            <person name="Sun H."/>
            <person name="Tunlid A."/>
            <person name="Henrissat B."/>
            <person name="Grigoriev I.V."/>
            <person name="Hibbett D.S."/>
            <person name="Martin F."/>
            <person name="Nordberg H.P."/>
            <person name="Cantor M.N."/>
            <person name="Hua S.X."/>
        </authorList>
    </citation>
    <scope>NUCLEOTIDE SEQUENCE [LARGE SCALE GENOMIC DNA]</scope>
    <source>
        <strain evidence="1 2">Marx 270</strain>
    </source>
</reference>
<dbReference type="InParanoid" id="A0A0C3NFV1"/>
<evidence type="ECO:0000313" key="1">
    <source>
        <dbReference type="EMBL" id="KIN94650.1"/>
    </source>
</evidence>
<organism evidence="1 2">
    <name type="scientific">Pisolithus tinctorius Marx 270</name>
    <dbReference type="NCBI Taxonomy" id="870435"/>
    <lineage>
        <taxon>Eukaryota</taxon>
        <taxon>Fungi</taxon>
        <taxon>Dikarya</taxon>
        <taxon>Basidiomycota</taxon>
        <taxon>Agaricomycotina</taxon>
        <taxon>Agaricomycetes</taxon>
        <taxon>Agaricomycetidae</taxon>
        <taxon>Boletales</taxon>
        <taxon>Sclerodermatineae</taxon>
        <taxon>Pisolithaceae</taxon>
        <taxon>Pisolithus</taxon>
    </lineage>
</organism>
<name>A0A0C3NFV1_PISTI</name>
<sequence>MARTSKHQDLEKFFSVLCADSVFITGLEQNLLPDDADNCHKQLVPLQLTRAVHSYKKKEKGDQSTIHLAKHSVVRDLGLQDAAVPLAQMVGHNPDIAVVCHDHYIDTDCNMPSVVVHHRPVIASNFCQLDADSPSNKLEAS</sequence>
<protein>
    <submittedName>
        <fullName evidence="1">Uncharacterized protein</fullName>
    </submittedName>
</protein>
<dbReference type="AlphaFoldDB" id="A0A0C3NFV1"/>
<reference evidence="2" key="2">
    <citation type="submission" date="2015-01" db="EMBL/GenBank/DDBJ databases">
        <title>Evolutionary Origins and Diversification of the Mycorrhizal Mutualists.</title>
        <authorList>
            <consortium name="DOE Joint Genome Institute"/>
            <consortium name="Mycorrhizal Genomics Consortium"/>
            <person name="Kohler A."/>
            <person name="Kuo A."/>
            <person name="Nagy L.G."/>
            <person name="Floudas D."/>
            <person name="Copeland A."/>
            <person name="Barry K.W."/>
            <person name="Cichocki N."/>
            <person name="Veneault-Fourrey C."/>
            <person name="LaButti K."/>
            <person name="Lindquist E.A."/>
            <person name="Lipzen A."/>
            <person name="Lundell T."/>
            <person name="Morin E."/>
            <person name="Murat C."/>
            <person name="Riley R."/>
            <person name="Ohm R."/>
            <person name="Sun H."/>
            <person name="Tunlid A."/>
            <person name="Henrissat B."/>
            <person name="Grigoriev I.V."/>
            <person name="Hibbett D.S."/>
            <person name="Martin F."/>
        </authorList>
    </citation>
    <scope>NUCLEOTIDE SEQUENCE [LARGE SCALE GENOMIC DNA]</scope>
    <source>
        <strain evidence="2">Marx 270</strain>
    </source>
</reference>
<dbReference type="HOGENOM" id="CLU_1826045_0_0_1"/>
<keyword evidence="2" id="KW-1185">Reference proteome</keyword>
<evidence type="ECO:0000313" key="2">
    <source>
        <dbReference type="Proteomes" id="UP000054217"/>
    </source>
</evidence>
<accession>A0A0C3NFV1</accession>
<proteinExistence type="predicted"/>
<gene>
    <name evidence="1" type="ORF">M404DRAFT_11249</name>
</gene>
<dbReference type="Proteomes" id="UP000054217">
    <property type="component" value="Unassembled WGS sequence"/>
</dbReference>
<dbReference type="EMBL" id="KN832090">
    <property type="protein sequence ID" value="KIN94650.1"/>
    <property type="molecule type" value="Genomic_DNA"/>
</dbReference>